<protein>
    <submittedName>
        <fullName evidence="1">Uncharacterized protein</fullName>
    </submittedName>
</protein>
<dbReference type="EMBL" id="JANBPG010000853">
    <property type="protein sequence ID" value="KAJ1893315.1"/>
    <property type="molecule type" value="Genomic_DNA"/>
</dbReference>
<keyword evidence="2" id="KW-1185">Reference proteome</keyword>
<comment type="caution">
    <text evidence="1">The sequence shown here is derived from an EMBL/GenBank/DDBJ whole genome shotgun (WGS) entry which is preliminary data.</text>
</comment>
<gene>
    <name evidence="1" type="ORF">LPJ66_005830</name>
</gene>
<name>A0ACC1IDF8_9FUNG</name>
<accession>A0ACC1IDF8</accession>
<evidence type="ECO:0000313" key="1">
    <source>
        <dbReference type="EMBL" id="KAJ1893315.1"/>
    </source>
</evidence>
<dbReference type="Proteomes" id="UP001150581">
    <property type="component" value="Unassembled WGS sequence"/>
</dbReference>
<sequence length="163" mass="16697">MQPVSANVSAATIDGVHTDVAVLGFANCVVALVTQLASVGSLIQAVVASNAAAAHSDPFADADAERLAASPDIPVDVKFLLGNPSASPASSLYQILAIHASQLKHSQNPGDSRPLLLGVALRLPRELSLPLHAADNGSASADMRAYMPLIDAVAALVGECRVW</sequence>
<organism evidence="1 2">
    <name type="scientific">Kickxella alabastrina</name>
    <dbReference type="NCBI Taxonomy" id="61397"/>
    <lineage>
        <taxon>Eukaryota</taxon>
        <taxon>Fungi</taxon>
        <taxon>Fungi incertae sedis</taxon>
        <taxon>Zoopagomycota</taxon>
        <taxon>Kickxellomycotina</taxon>
        <taxon>Kickxellomycetes</taxon>
        <taxon>Kickxellales</taxon>
        <taxon>Kickxellaceae</taxon>
        <taxon>Kickxella</taxon>
    </lineage>
</organism>
<evidence type="ECO:0000313" key="2">
    <source>
        <dbReference type="Proteomes" id="UP001150581"/>
    </source>
</evidence>
<proteinExistence type="predicted"/>
<reference evidence="1" key="1">
    <citation type="submission" date="2022-07" db="EMBL/GenBank/DDBJ databases">
        <title>Phylogenomic reconstructions and comparative analyses of Kickxellomycotina fungi.</title>
        <authorList>
            <person name="Reynolds N.K."/>
            <person name="Stajich J.E."/>
            <person name="Barry K."/>
            <person name="Grigoriev I.V."/>
            <person name="Crous P."/>
            <person name="Smith M.E."/>
        </authorList>
    </citation>
    <scope>NUCLEOTIDE SEQUENCE</scope>
    <source>
        <strain evidence="1">Benny 63K</strain>
    </source>
</reference>